<dbReference type="EC" id="4.1.1.23" evidence="9"/>
<feature type="binding site" evidence="9 11">
    <location>
        <position position="122"/>
    </location>
    <ligand>
        <name>substrate</name>
    </ligand>
</feature>
<dbReference type="OrthoDB" id="9806203at2"/>
<evidence type="ECO:0000256" key="2">
    <source>
        <dbReference type="ARBA" id="ARBA00004861"/>
    </source>
</evidence>
<dbReference type="InterPro" id="IPR011060">
    <property type="entry name" value="RibuloseP-bd_barrel"/>
</dbReference>
<keyword evidence="5 9" id="KW-0665">Pyrimidine biosynthesis</keyword>
<evidence type="ECO:0000256" key="12">
    <source>
        <dbReference type="RuleBase" id="RU000512"/>
    </source>
</evidence>
<dbReference type="PATRIC" id="fig|1423719.4.peg.208"/>
<gene>
    <name evidence="9" type="primary">pyrF</name>
    <name evidence="14" type="ORF">FC66_GL000206</name>
</gene>
<feature type="binding site" evidence="9">
    <location>
        <begin position="60"/>
        <end position="69"/>
    </location>
    <ligand>
        <name>substrate</name>
    </ligand>
</feature>
<feature type="active site" description="For OMPdecase activity" evidence="10">
    <location>
        <position position="62"/>
    </location>
</feature>
<dbReference type="InterPro" id="IPR047596">
    <property type="entry name" value="OMPdecase_bac"/>
</dbReference>
<feature type="binding site" evidence="9 11">
    <location>
        <position position="33"/>
    </location>
    <ligand>
        <name>substrate</name>
    </ligand>
</feature>
<dbReference type="PANTHER" id="PTHR32119">
    <property type="entry name" value="OROTIDINE 5'-PHOSPHATE DECARBOXYLASE"/>
    <property type="match status" value="1"/>
</dbReference>
<dbReference type="Pfam" id="PF00215">
    <property type="entry name" value="OMPdecase"/>
    <property type="match status" value="1"/>
</dbReference>
<dbReference type="STRING" id="1423719.FC66_GL000206"/>
<dbReference type="SMART" id="SM00934">
    <property type="entry name" value="OMPdecase"/>
    <property type="match status" value="1"/>
</dbReference>
<organism evidence="14 15">
    <name type="scientific">Dellaglioa algida DSM 15638</name>
    <dbReference type="NCBI Taxonomy" id="1423719"/>
    <lineage>
        <taxon>Bacteria</taxon>
        <taxon>Bacillati</taxon>
        <taxon>Bacillota</taxon>
        <taxon>Bacilli</taxon>
        <taxon>Lactobacillales</taxon>
        <taxon>Lactobacillaceae</taxon>
        <taxon>Dellaglioa</taxon>
    </lineage>
</organism>
<dbReference type="InterPro" id="IPR001754">
    <property type="entry name" value="OMPdeCOase_dom"/>
</dbReference>
<proteinExistence type="inferred from homology"/>
<dbReference type="Gene3D" id="3.20.20.70">
    <property type="entry name" value="Aldolase class I"/>
    <property type="match status" value="1"/>
</dbReference>
<feature type="active site" description="For OMPdecase activity" evidence="10">
    <location>
        <position position="65"/>
    </location>
</feature>
<dbReference type="HAMAP" id="MF_01200_B">
    <property type="entry name" value="OMPdecase_type1_B"/>
    <property type="match status" value="1"/>
</dbReference>
<dbReference type="PANTHER" id="PTHR32119:SF2">
    <property type="entry name" value="OROTIDINE 5'-PHOSPHATE DECARBOXYLASE"/>
    <property type="match status" value="1"/>
</dbReference>
<feature type="active site" description="Proton donor" evidence="9">
    <location>
        <position position="62"/>
    </location>
</feature>
<dbReference type="UniPathway" id="UPA00070">
    <property type="reaction ID" value="UER00120"/>
</dbReference>
<dbReference type="GO" id="GO:0005829">
    <property type="term" value="C:cytosol"/>
    <property type="evidence" value="ECO:0007669"/>
    <property type="project" value="TreeGrafter"/>
</dbReference>
<feature type="binding site" evidence="9 11">
    <location>
        <position position="213"/>
    </location>
    <ligand>
        <name>substrate</name>
    </ligand>
</feature>
<dbReference type="InterPro" id="IPR014732">
    <property type="entry name" value="OMPdecase"/>
</dbReference>
<keyword evidence="15" id="KW-1185">Reference proteome</keyword>
<protein>
    <recommendedName>
        <fullName evidence="9">Orotidine 5'-phosphate decarboxylase</fullName>
        <ecNumber evidence="9">4.1.1.23</ecNumber>
    </recommendedName>
    <alternativeName>
        <fullName evidence="9">OMP decarboxylase</fullName>
        <shortName evidence="9">OMPDCase</shortName>
        <shortName evidence="9">OMPdecase</shortName>
    </alternativeName>
</protein>
<dbReference type="AlphaFoldDB" id="A0A0R1HV23"/>
<dbReference type="GO" id="GO:0044205">
    <property type="term" value="P:'de novo' UMP biosynthetic process"/>
    <property type="evidence" value="ECO:0007669"/>
    <property type="project" value="UniProtKB-UniRule"/>
</dbReference>
<dbReference type="NCBIfam" id="TIGR01740">
    <property type="entry name" value="pyrF"/>
    <property type="match status" value="1"/>
</dbReference>
<dbReference type="PROSITE" id="PS00156">
    <property type="entry name" value="OMPDECASE"/>
    <property type="match status" value="1"/>
</dbReference>
<reference evidence="14 15" key="1">
    <citation type="journal article" date="2015" name="Genome Announc.">
        <title>Expanding the biotechnology potential of lactobacilli through comparative genomics of 213 strains and associated genera.</title>
        <authorList>
            <person name="Sun Z."/>
            <person name="Harris H.M."/>
            <person name="McCann A."/>
            <person name="Guo C."/>
            <person name="Argimon S."/>
            <person name="Zhang W."/>
            <person name="Yang X."/>
            <person name="Jeffery I.B."/>
            <person name="Cooney J.C."/>
            <person name="Kagawa T.F."/>
            <person name="Liu W."/>
            <person name="Song Y."/>
            <person name="Salvetti E."/>
            <person name="Wrobel A."/>
            <person name="Rasinkangas P."/>
            <person name="Parkhill J."/>
            <person name="Rea M.C."/>
            <person name="O'Sullivan O."/>
            <person name="Ritari J."/>
            <person name="Douillard F.P."/>
            <person name="Paul Ross R."/>
            <person name="Yang R."/>
            <person name="Briner A.E."/>
            <person name="Felis G.E."/>
            <person name="de Vos W.M."/>
            <person name="Barrangou R."/>
            <person name="Klaenhammer T.R."/>
            <person name="Caufield P.W."/>
            <person name="Cui Y."/>
            <person name="Zhang H."/>
            <person name="O'Toole P.W."/>
        </authorList>
    </citation>
    <scope>NUCLEOTIDE SEQUENCE [LARGE SCALE GENOMIC DNA]</scope>
    <source>
        <strain evidence="14 15">DSM 15638</strain>
    </source>
</reference>
<feature type="domain" description="Orotidine 5'-phosphate decarboxylase" evidence="13">
    <location>
        <begin position="4"/>
        <end position="229"/>
    </location>
</feature>
<dbReference type="GO" id="GO:0006207">
    <property type="term" value="P:'de novo' pyrimidine nucleobase biosynthetic process"/>
    <property type="evidence" value="ECO:0007669"/>
    <property type="project" value="InterPro"/>
</dbReference>
<evidence type="ECO:0000256" key="3">
    <source>
        <dbReference type="ARBA" id="ARBA00011738"/>
    </source>
</evidence>
<dbReference type="GO" id="GO:0004590">
    <property type="term" value="F:orotidine-5'-phosphate decarboxylase activity"/>
    <property type="evidence" value="ECO:0007669"/>
    <property type="project" value="UniProtKB-UniRule"/>
</dbReference>
<comment type="similarity">
    <text evidence="8 9">Belongs to the OMP decarboxylase family. Type 1 subfamily.</text>
</comment>
<keyword evidence="4 9" id="KW-0210">Decarboxylase</keyword>
<evidence type="ECO:0000256" key="5">
    <source>
        <dbReference type="ARBA" id="ARBA00022975"/>
    </source>
</evidence>
<comment type="pathway">
    <text evidence="2 9 12">Pyrimidine metabolism; UMP biosynthesis via de novo pathway; UMP from orotate: step 2/2.</text>
</comment>
<dbReference type="NCBIfam" id="NF001273">
    <property type="entry name" value="PRK00230.1"/>
    <property type="match status" value="1"/>
</dbReference>
<dbReference type="InterPro" id="IPR018089">
    <property type="entry name" value="OMPdecase_AS"/>
</dbReference>
<comment type="caution">
    <text evidence="14">The sequence shown here is derived from an EMBL/GenBank/DDBJ whole genome shotgun (WGS) entry which is preliminary data.</text>
</comment>
<comment type="subunit">
    <text evidence="3 9">Homodimer.</text>
</comment>
<sequence length="236" mass="26148">MINRPIIALDFQNKHQTTNFLQLFPQDEQLFVKVGMELFYSEGTYFVEELIDQGHDIFLDLKCHDIPNTVRQTMTSLSRLGISLTTVHAAGGVEMMKYALDGINKGNHSKKTPQIIAITQLTSTSQEQLETEQLVERPLIESVVNYAKLTESAGLSGVVCSAQEAKIIKEATSKDFLAVTPGIRLEGQSVGDQKRVMTPIAAKKNQSSAIVVGRSITQAEDPFAAYQTIKKMWEDA</sequence>
<evidence type="ECO:0000256" key="8">
    <source>
        <dbReference type="ARBA" id="ARBA00061012"/>
    </source>
</evidence>
<evidence type="ECO:0000256" key="9">
    <source>
        <dbReference type="HAMAP-Rule" id="MF_01200"/>
    </source>
</evidence>
<name>A0A0R1HV23_9LACO</name>
<dbReference type="RefSeq" id="WP_057973526.1">
    <property type="nucleotide sequence ID" value="NZ_AZDI01000001.1"/>
</dbReference>
<evidence type="ECO:0000256" key="1">
    <source>
        <dbReference type="ARBA" id="ARBA00002356"/>
    </source>
</evidence>
<evidence type="ECO:0000313" key="15">
    <source>
        <dbReference type="Proteomes" id="UP000051450"/>
    </source>
</evidence>
<dbReference type="EMBL" id="AZDI01000001">
    <property type="protein sequence ID" value="KRK46583.1"/>
    <property type="molecule type" value="Genomic_DNA"/>
</dbReference>
<evidence type="ECO:0000259" key="13">
    <source>
        <dbReference type="SMART" id="SM00934"/>
    </source>
</evidence>
<dbReference type="CDD" id="cd04725">
    <property type="entry name" value="OMP_decarboxylase_like"/>
    <property type="match status" value="1"/>
</dbReference>
<comment type="function">
    <text evidence="1 9">Catalyzes the decarboxylation of orotidine 5'-monophosphate (OMP) to uridine 5'-monophosphate (UMP).</text>
</comment>
<dbReference type="SUPFAM" id="SSF51366">
    <property type="entry name" value="Ribulose-phoshate binding barrel"/>
    <property type="match status" value="1"/>
</dbReference>
<evidence type="ECO:0000256" key="7">
    <source>
        <dbReference type="ARBA" id="ARBA00049157"/>
    </source>
</evidence>
<accession>A0A0R1HV23</accession>
<evidence type="ECO:0000256" key="11">
    <source>
        <dbReference type="PIRSR" id="PIRSR614732-2"/>
    </source>
</evidence>
<keyword evidence="6 9" id="KW-0456">Lyase</keyword>
<evidence type="ECO:0000313" key="14">
    <source>
        <dbReference type="EMBL" id="KRK46583.1"/>
    </source>
</evidence>
<dbReference type="FunFam" id="3.20.20.70:FF:000015">
    <property type="entry name" value="Orotidine 5'-phosphate decarboxylase"/>
    <property type="match status" value="1"/>
</dbReference>
<feature type="active site" description="For OMPdecase activity" evidence="10">
    <location>
        <position position="60"/>
    </location>
</feature>
<dbReference type="InterPro" id="IPR013785">
    <property type="entry name" value="Aldolase_TIM"/>
</dbReference>
<feature type="binding site" evidence="9 11">
    <location>
        <position position="214"/>
    </location>
    <ligand>
        <name>substrate</name>
    </ligand>
</feature>
<feature type="binding site" evidence="9 11">
    <location>
        <position position="10"/>
    </location>
    <ligand>
        <name>substrate</name>
    </ligand>
</feature>
<evidence type="ECO:0000256" key="10">
    <source>
        <dbReference type="PIRSR" id="PIRSR614732-1"/>
    </source>
</evidence>
<evidence type="ECO:0000256" key="4">
    <source>
        <dbReference type="ARBA" id="ARBA00022793"/>
    </source>
</evidence>
<feature type="binding site" evidence="9 11">
    <location>
        <position position="193"/>
    </location>
    <ligand>
        <name>substrate</name>
    </ligand>
</feature>
<dbReference type="Proteomes" id="UP000051450">
    <property type="component" value="Unassembled WGS sequence"/>
</dbReference>
<evidence type="ECO:0000256" key="6">
    <source>
        <dbReference type="ARBA" id="ARBA00023239"/>
    </source>
</evidence>
<comment type="catalytic activity">
    <reaction evidence="7 9 12">
        <text>orotidine 5'-phosphate + H(+) = UMP + CO2</text>
        <dbReference type="Rhea" id="RHEA:11596"/>
        <dbReference type="ChEBI" id="CHEBI:15378"/>
        <dbReference type="ChEBI" id="CHEBI:16526"/>
        <dbReference type="ChEBI" id="CHEBI:57538"/>
        <dbReference type="ChEBI" id="CHEBI:57865"/>
        <dbReference type="EC" id="4.1.1.23"/>
    </reaction>
</comment>
<feature type="binding site" evidence="9 11">
    <location>
        <position position="184"/>
    </location>
    <ligand>
        <name>substrate</name>
    </ligand>
</feature>